<evidence type="ECO:0000256" key="2">
    <source>
        <dbReference type="ARBA" id="ARBA00022723"/>
    </source>
</evidence>
<gene>
    <name evidence="6" type="ORF">ACFPOG_03000</name>
</gene>
<keyword evidence="3 6" id="KW-0560">Oxidoreductase</keyword>
<dbReference type="InterPro" id="IPR039650">
    <property type="entry name" value="HdrA-like"/>
</dbReference>
<proteinExistence type="predicted"/>
<dbReference type="SUPFAM" id="SSF51905">
    <property type="entry name" value="FAD/NAD(P)-binding domain"/>
    <property type="match status" value="1"/>
</dbReference>
<keyword evidence="5" id="KW-0411">Iron-sulfur</keyword>
<sequence>MSSSRRNQSNSKGWLVLMWALILLAVAAGAAALYYQTQHPAYSGHSAKKQSIEEVKSVKKPKDSYDVIVVGTDPEGVAAAVSAARNGLSTLLVDGRNRDRLGGLMTLGELNTIDMNYAPKTNPLGRPEVFNKGFFSEWYAKLEGDSFDVNTAANAFYDLVRGEKNIDVLLKAQKIDPLVKAGGSAVQGAEITLADGSKQAVQASSVIDATQDGDFAAAAGVPFTFGRQDLGDPKSRMAVTVVFRLKHVTPDVWDKMSARAKTEPGGGANDVSIWGYRDMSNYPPVNKERAKMRGLNVGRENDDTVLINSLQIFNVDTFNPQSVQEAFEIANKELPNVVAYMKTTFPELANVELAGTASELYVRETRHMQGEYRLNIVDVCSNADQWDRIGFGSYPVDIQRTSPTDNGNVVCHPTQYAIPFRSLVPQKVDGLLVVGRAASYDTLPHGSARVIPTGMAEGEAAGAAAKIALDDKVTFRQLSASKDAVAKLQAQLNKQGMEVQPMTLKPAAFMEHKEYEGLKAAMMLGLASGAYDNNFQLDVQSNPKRMVNLILGSKKMKPDAFKGDASAAIAKLEGADKIALTIDQASYTITQALGMPAAVQQAQQTLVTNKLLTDASLNLIVDKQKLTNADTYMMIKDLQAGLTGKP</sequence>
<dbReference type="InterPro" id="IPR036188">
    <property type="entry name" value="FAD/NAD-bd_sf"/>
</dbReference>
<name>A0ABW0K3R3_9BACL</name>
<dbReference type="Proteomes" id="UP001596044">
    <property type="component" value="Unassembled WGS sequence"/>
</dbReference>
<dbReference type="PANTHER" id="PTHR43498">
    <property type="entry name" value="FERREDOXIN:COB-COM HETERODISULFIDE REDUCTASE SUBUNIT A"/>
    <property type="match status" value="1"/>
</dbReference>
<comment type="caution">
    <text evidence="6">The sequence shown here is derived from an EMBL/GenBank/DDBJ whole genome shotgun (WGS) entry which is preliminary data.</text>
</comment>
<evidence type="ECO:0000256" key="5">
    <source>
        <dbReference type="ARBA" id="ARBA00023014"/>
    </source>
</evidence>
<dbReference type="Pfam" id="PF12831">
    <property type="entry name" value="FAD_oxidored"/>
    <property type="match status" value="1"/>
</dbReference>
<dbReference type="EMBL" id="JBHSMJ010000006">
    <property type="protein sequence ID" value="MFC5447211.1"/>
    <property type="molecule type" value="Genomic_DNA"/>
</dbReference>
<dbReference type="Gene3D" id="3.50.50.60">
    <property type="entry name" value="FAD/NAD(P)-binding domain"/>
    <property type="match status" value="1"/>
</dbReference>
<dbReference type="RefSeq" id="WP_270878412.1">
    <property type="nucleotide sequence ID" value="NZ_JAQFVF010000019.1"/>
</dbReference>
<keyword evidence="4" id="KW-0408">Iron</keyword>
<protein>
    <submittedName>
        <fullName evidence="6">FAD-dependent oxidoreductase</fullName>
        <ecNumber evidence="6">1.-.-.-</ecNumber>
    </submittedName>
</protein>
<evidence type="ECO:0000313" key="7">
    <source>
        <dbReference type="Proteomes" id="UP001596044"/>
    </source>
</evidence>
<evidence type="ECO:0000256" key="1">
    <source>
        <dbReference type="ARBA" id="ARBA00022485"/>
    </source>
</evidence>
<dbReference type="GO" id="GO:0016491">
    <property type="term" value="F:oxidoreductase activity"/>
    <property type="evidence" value="ECO:0007669"/>
    <property type="project" value="UniProtKB-KW"/>
</dbReference>
<keyword evidence="7" id="KW-1185">Reference proteome</keyword>
<dbReference type="EC" id="1.-.-.-" evidence="6"/>
<accession>A0ABW0K3R3</accession>
<organism evidence="6 7">
    <name type="scientific">Paenibacillus aestuarii</name>
    <dbReference type="NCBI Taxonomy" id="516965"/>
    <lineage>
        <taxon>Bacteria</taxon>
        <taxon>Bacillati</taxon>
        <taxon>Bacillota</taxon>
        <taxon>Bacilli</taxon>
        <taxon>Bacillales</taxon>
        <taxon>Paenibacillaceae</taxon>
        <taxon>Paenibacillus</taxon>
    </lineage>
</organism>
<reference evidence="7" key="1">
    <citation type="journal article" date="2019" name="Int. J. Syst. Evol. Microbiol.">
        <title>The Global Catalogue of Microorganisms (GCM) 10K type strain sequencing project: providing services to taxonomists for standard genome sequencing and annotation.</title>
        <authorList>
            <consortium name="The Broad Institute Genomics Platform"/>
            <consortium name="The Broad Institute Genome Sequencing Center for Infectious Disease"/>
            <person name="Wu L."/>
            <person name="Ma J."/>
        </authorList>
    </citation>
    <scope>NUCLEOTIDE SEQUENCE [LARGE SCALE GENOMIC DNA]</scope>
    <source>
        <strain evidence="7">KACC 11904</strain>
    </source>
</reference>
<evidence type="ECO:0000256" key="4">
    <source>
        <dbReference type="ARBA" id="ARBA00023004"/>
    </source>
</evidence>
<dbReference type="PANTHER" id="PTHR43498:SF1">
    <property type="entry name" value="COB--COM HETERODISULFIDE REDUCTASE IRON-SULFUR SUBUNIT A"/>
    <property type="match status" value="1"/>
</dbReference>
<keyword evidence="1" id="KW-0004">4Fe-4S</keyword>
<keyword evidence="2" id="KW-0479">Metal-binding</keyword>
<evidence type="ECO:0000313" key="6">
    <source>
        <dbReference type="EMBL" id="MFC5447211.1"/>
    </source>
</evidence>
<dbReference type="PRINTS" id="PR00411">
    <property type="entry name" value="PNDRDTASEI"/>
</dbReference>
<evidence type="ECO:0000256" key="3">
    <source>
        <dbReference type="ARBA" id="ARBA00023002"/>
    </source>
</evidence>